<reference evidence="1 2" key="1">
    <citation type="submission" date="2015-08" db="EMBL/GenBank/DDBJ databases">
        <title>Next Generation Sequencing and Analysis of the Genome of Puccinia sorghi L Schw, the Causal Agent of Maize Common Rust.</title>
        <authorList>
            <person name="Rochi L."/>
            <person name="Burguener G."/>
            <person name="Darino M."/>
            <person name="Turjanski A."/>
            <person name="Kreff E."/>
            <person name="Dieguez M.J."/>
            <person name="Sacco F."/>
        </authorList>
    </citation>
    <scope>NUCLEOTIDE SEQUENCE [LARGE SCALE GENOMIC DNA]</scope>
    <source>
        <strain evidence="1 2">RO10H11247</strain>
    </source>
</reference>
<dbReference type="AlphaFoldDB" id="A0A0L6UFH9"/>
<gene>
    <name evidence="1" type="ORF">VP01_6501g1</name>
</gene>
<organism evidence="1 2">
    <name type="scientific">Puccinia sorghi</name>
    <dbReference type="NCBI Taxonomy" id="27349"/>
    <lineage>
        <taxon>Eukaryota</taxon>
        <taxon>Fungi</taxon>
        <taxon>Dikarya</taxon>
        <taxon>Basidiomycota</taxon>
        <taxon>Pucciniomycotina</taxon>
        <taxon>Pucciniomycetes</taxon>
        <taxon>Pucciniales</taxon>
        <taxon>Pucciniaceae</taxon>
        <taxon>Puccinia</taxon>
    </lineage>
</organism>
<evidence type="ECO:0000313" key="1">
    <source>
        <dbReference type="EMBL" id="KNZ47323.1"/>
    </source>
</evidence>
<dbReference type="Proteomes" id="UP000037035">
    <property type="component" value="Unassembled WGS sequence"/>
</dbReference>
<accession>A0A0L6UFH9</accession>
<keyword evidence="2" id="KW-1185">Reference proteome</keyword>
<dbReference type="PANTHER" id="PTHR11439:SF483">
    <property type="entry name" value="PEPTIDE SYNTHASE GLIP-LIKE, PUTATIVE (AFU_ORTHOLOGUE AFUA_3G12920)-RELATED"/>
    <property type="match status" value="1"/>
</dbReference>
<comment type="caution">
    <text evidence="1">The sequence shown here is derived from an EMBL/GenBank/DDBJ whole genome shotgun (WGS) entry which is preliminary data.</text>
</comment>
<dbReference type="VEuPathDB" id="FungiDB:VP01_6501g1"/>
<proteinExistence type="predicted"/>
<dbReference type="OrthoDB" id="8190554at2759"/>
<dbReference type="PANTHER" id="PTHR11439">
    <property type="entry name" value="GAG-POL-RELATED RETROTRANSPOSON"/>
    <property type="match status" value="1"/>
</dbReference>
<name>A0A0L6UFH9_9BASI</name>
<dbReference type="EMBL" id="LAVV01011832">
    <property type="protein sequence ID" value="KNZ47323.1"/>
    <property type="molecule type" value="Genomic_DNA"/>
</dbReference>
<evidence type="ECO:0000313" key="2">
    <source>
        <dbReference type="Proteomes" id="UP000037035"/>
    </source>
</evidence>
<protein>
    <submittedName>
        <fullName evidence="1">Uncharacterized protein</fullName>
    </submittedName>
</protein>
<dbReference type="STRING" id="27349.A0A0L6UFH9"/>
<dbReference type="CDD" id="cd09272">
    <property type="entry name" value="RNase_HI_RT_Ty1"/>
    <property type="match status" value="1"/>
</dbReference>
<sequence>MNLAWKGVVHFWKYVKCTHHLCLTIHPNPDDKSNSLQQYNDTTWADDLKTRLSHSGSILFWKHFPVSWNSKKQQNITLSSTEAELVQENQWIKFLVEELWNEKIEPASFHIDNKGLLEKIKKFGSNSKTKHLDIKMKWICEFKKKNEISVILIPCEDMIADTLTKPSNADSLTPGKKRWDLHGGSLKYPCLIPSLSTSVSLLYPNCICVSIYFNILPSNTINF</sequence>